<evidence type="ECO:0000313" key="2">
    <source>
        <dbReference type="Proteomes" id="UP000727407"/>
    </source>
</evidence>
<dbReference type="Proteomes" id="UP000727407">
    <property type="component" value="Unassembled WGS sequence"/>
</dbReference>
<keyword evidence="2" id="KW-1185">Reference proteome</keyword>
<comment type="caution">
    <text evidence="1">The sequence shown here is derived from an EMBL/GenBank/DDBJ whole genome shotgun (WGS) entry which is preliminary data.</text>
</comment>
<sequence>MLASRVESFHLPSGKRVSRLHRDPAVPEILCDHRCQTGKGNQKPGGGNRTREILAVAQKEGQSLDIKVEVFIMASPPQDVLTLTVMKSVFWPMTPAVTVGKA</sequence>
<dbReference type="EMBL" id="QNUK01000523">
    <property type="protein sequence ID" value="KAF5892154.1"/>
    <property type="molecule type" value="Genomic_DNA"/>
</dbReference>
<name>A0A8J4WT97_CLAMG</name>
<accession>A0A8J4WT97</accession>
<reference evidence="1" key="1">
    <citation type="submission" date="2020-07" db="EMBL/GenBank/DDBJ databases">
        <title>Clarias magur genome sequencing, assembly and annotation.</title>
        <authorList>
            <person name="Kushwaha B."/>
            <person name="Kumar R."/>
            <person name="Das P."/>
            <person name="Joshi C.G."/>
            <person name="Kumar D."/>
            <person name="Nagpure N.S."/>
            <person name="Pandey M."/>
            <person name="Agarwal S."/>
            <person name="Srivastava S."/>
            <person name="Singh M."/>
            <person name="Sahoo L."/>
            <person name="Jayasankar P."/>
            <person name="Meher P.K."/>
            <person name="Koringa P.G."/>
            <person name="Iquebal M.A."/>
            <person name="Das S.P."/>
            <person name="Bit A."/>
            <person name="Patnaik S."/>
            <person name="Patel N."/>
            <person name="Shah T.M."/>
            <person name="Hinsu A."/>
            <person name="Jena J.K."/>
        </authorList>
    </citation>
    <scope>NUCLEOTIDE SEQUENCE</scope>
    <source>
        <strain evidence="1">CIFAMagur01</strain>
        <tissue evidence="1">Testis</tissue>
    </source>
</reference>
<gene>
    <name evidence="1" type="ORF">DAT39_018157</name>
</gene>
<proteinExistence type="predicted"/>
<protein>
    <submittedName>
        <fullName evidence="1">Uncharacterized protein</fullName>
    </submittedName>
</protein>
<organism evidence="1 2">
    <name type="scientific">Clarias magur</name>
    <name type="common">Asian catfish</name>
    <name type="synonym">Macropteronotus magur</name>
    <dbReference type="NCBI Taxonomy" id="1594786"/>
    <lineage>
        <taxon>Eukaryota</taxon>
        <taxon>Metazoa</taxon>
        <taxon>Chordata</taxon>
        <taxon>Craniata</taxon>
        <taxon>Vertebrata</taxon>
        <taxon>Euteleostomi</taxon>
        <taxon>Actinopterygii</taxon>
        <taxon>Neopterygii</taxon>
        <taxon>Teleostei</taxon>
        <taxon>Ostariophysi</taxon>
        <taxon>Siluriformes</taxon>
        <taxon>Clariidae</taxon>
        <taxon>Clarias</taxon>
    </lineage>
</organism>
<evidence type="ECO:0000313" key="1">
    <source>
        <dbReference type="EMBL" id="KAF5892154.1"/>
    </source>
</evidence>
<dbReference type="AlphaFoldDB" id="A0A8J4WT97"/>